<evidence type="ECO:0000256" key="2">
    <source>
        <dbReference type="ARBA" id="ARBA00006434"/>
    </source>
</evidence>
<keyword evidence="5" id="KW-0762">Sugar transport</keyword>
<keyword evidence="4" id="KW-1003">Cell membrane</keyword>
<keyword evidence="12" id="KW-1015">Disulfide bond</keyword>
<feature type="transmembrane region" description="Helical" evidence="22">
    <location>
        <begin position="274"/>
        <end position="295"/>
    </location>
</feature>
<feature type="transmembrane region" description="Helical" evidence="22">
    <location>
        <begin position="383"/>
        <end position="404"/>
    </location>
</feature>
<keyword evidence="8 22" id="KW-1133">Transmembrane helix</keyword>
<dbReference type="GO" id="GO:0005412">
    <property type="term" value="F:D-glucose:sodium symporter activity"/>
    <property type="evidence" value="ECO:0007669"/>
    <property type="project" value="TreeGrafter"/>
</dbReference>
<dbReference type="Proteomes" id="UP000545332">
    <property type="component" value="Unassembled WGS sequence"/>
</dbReference>
<feature type="transmembrane region" description="Helical" evidence="22">
    <location>
        <begin position="138"/>
        <end position="163"/>
    </location>
</feature>
<feature type="transmembrane region" description="Helical" evidence="22">
    <location>
        <begin position="342"/>
        <end position="362"/>
    </location>
</feature>
<keyword evidence="3" id="KW-0813">Transport</keyword>
<protein>
    <recommendedName>
        <fullName evidence="17">Sodium/glucose cotransporter 1</fullName>
    </recommendedName>
    <alternativeName>
        <fullName evidence="19">High affinity sodium-glucose cotransporter</fullName>
    </alternativeName>
    <alternativeName>
        <fullName evidence="18">Solute carrier family 5 member 1</fullName>
    </alternativeName>
</protein>
<comment type="similarity">
    <text evidence="2 20">Belongs to the sodium:solute symporter (SSF) (TC 2.A.21) family.</text>
</comment>
<evidence type="ECO:0000313" key="23">
    <source>
        <dbReference type="EMBL" id="NWI17689.1"/>
    </source>
</evidence>
<evidence type="ECO:0000256" key="5">
    <source>
        <dbReference type="ARBA" id="ARBA00022597"/>
    </source>
</evidence>
<accession>A0A7K4KN70</accession>
<dbReference type="InterPro" id="IPR001734">
    <property type="entry name" value="Na/solute_symporter"/>
</dbReference>
<organism evidence="23 24">
    <name type="scientific">Crypturellus soui</name>
    <dbReference type="NCBI Taxonomy" id="458187"/>
    <lineage>
        <taxon>Eukaryota</taxon>
        <taxon>Metazoa</taxon>
        <taxon>Chordata</taxon>
        <taxon>Craniata</taxon>
        <taxon>Vertebrata</taxon>
        <taxon>Euteleostomi</taxon>
        <taxon>Archelosauria</taxon>
        <taxon>Archosauria</taxon>
        <taxon>Dinosauria</taxon>
        <taxon>Saurischia</taxon>
        <taxon>Theropoda</taxon>
        <taxon>Coelurosauria</taxon>
        <taxon>Aves</taxon>
        <taxon>Palaeognathae</taxon>
        <taxon>Tinamiformes</taxon>
        <taxon>Tinamidae</taxon>
        <taxon>Crypturellus</taxon>
    </lineage>
</organism>
<dbReference type="Gene3D" id="1.20.1730.10">
    <property type="entry name" value="Sodium/glucose cotransporter"/>
    <property type="match status" value="1"/>
</dbReference>
<keyword evidence="7" id="KW-0769">Symport</keyword>
<dbReference type="PROSITE" id="PS00456">
    <property type="entry name" value="NA_SOLUT_SYMP_1"/>
    <property type="match status" value="1"/>
</dbReference>
<feature type="compositionally biased region" description="Basic and acidic residues" evidence="21">
    <location>
        <begin position="533"/>
        <end position="548"/>
    </location>
</feature>
<evidence type="ECO:0000256" key="18">
    <source>
        <dbReference type="ARBA" id="ARBA00042803"/>
    </source>
</evidence>
<feature type="transmembrane region" description="Helical" evidence="22">
    <location>
        <begin position="445"/>
        <end position="467"/>
    </location>
</feature>
<evidence type="ECO:0000256" key="9">
    <source>
        <dbReference type="ARBA" id="ARBA00023053"/>
    </source>
</evidence>
<reference evidence="23 24" key="1">
    <citation type="submission" date="2019-09" db="EMBL/GenBank/DDBJ databases">
        <title>Bird 10,000 Genomes (B10K) Project - Family phase.</title>
        <authorList>
            <person name="Zhang G."/>
        </authorList>
    </citation>
    <scope>NUCLEOTIDE SEQUENCE [LARGE SCALE GENOMIC DNA]</scope>
    <source>
        <strain evidence="23">B10K-MSB-42743</strain>
        <tissue evidence="23">Heart</tissue>
    </source>
</reference>
<dbReference type="Pfam" id="PF00474">
    <property type="entry name" value="SSF"/>
    <property type="match status" value="1"/>
</dbReference>
<comment type="caution">
    <text evidence="23">The sequence shown here is derived from an EMBL/GenBank/DDBJ whole genome shotgun (WGS) entry which is preliminary data.</text>
</comment>
<feature type="transmembrane region" description="Helical" evidence="22">
    <location>
        <begin position="487"/>
        <end position="509"/>
    </location>
</feature>
<evidence type="ECO:0000256" key="8">
    <source>
        <dbReference type="ARBA" id="ARBA00022989"/>
    </source>
</evidence>
<comment type="catalytic activity">
    <reaction evidence="16">
        <text>D-galactose(out) + 2 Na(+)(out) = D-galactose(in) + 2 Na(+)(in)</text>
        <dbReference type="Rhea" id="RHEA:70499"/>
        <dbReference type="ChEBI" id="CHEBI:4139"/>
        <dbReference type="ChEBI" id="CHEBI:29101"/>
    </reaction>
    <physiologicalReaction direction="left-to-right" evidence="16">
        <dbReference type="Rhea" id="RHEA:70500"/>
    </physiologicalReaction>
</comment>
<dbReference type="InterPro" id="IPR038377">
    <property type="entry name" value="Na/Glc_symporter_sf"/>
</dbReference>
<comment type="subcellular location">
    <subcellularLocation>
        <location evidence="1">Apical cell membrane</location>
        <topology evidence="1">Multi-pass membrane protein</topology>
    </subcellularLocation>
</comment>
<dbReference type="FunFam" id="1.20.1730.10:FF:000005">
    <property type="entry name" value="sodium/glucose cotransporter 1 isoform X1"/>
    <property type="match status" value="1"/>
</dbReference>
<feature type="transmembrane region" description="Helical" evidence="22">
    <location>
        <begin position="416"/>
        <end position="438"/>
    </location>
</feature>
<evidence type="ECO:0000256" key="12">
    <source>
        <dbReference type="ARBA" id="ARBA00023157"/>
    </source>
</evidence>
<evidence type="ECO:0000256" key="22">
    <source>
        <dbReference type="SAM" id="Phobius"/>
    </source>
</evidence>
<evidence type="ECO:0000256" key="10">
    <source>
        <dbReference type="ARBA" id="ARBA00023065"/>
    </source>
</evidence>
<evidence type="ECO:0000256" key="4">
    <source>
        <dbReference type="ARBA" id="ARBA00022475"/>
    </source>
</evidence>
<feature type="non-terminal residue" evidence="23">
    <location>
        <position position="1"/>
    </location>
</feature>
<evidence type="ECO:0000256" key="14">
    <source>
        <dbReference type="ARBA" id="ARBA00023201"/>
    </source>
</evidence>
<dbReference type="AlphaFoldDB" id="A0A7K4KN70"/>
<keyword evidence="9" id="KW-0915">Sodium</keyword>
<evidence type="ECO:0000256" key="1">
    <source>
        <dbReference type="ARBA" id="ARBA00004424"/>
    </source>
</evidence>
<evidence type="ECO:0000256" key="3">
    <source>
        <dbReference type="ARBA" id="ARBA00022448"/>
    </source>
</evidence>
<evidence type="ECO:0000256" key="19">
    <source>
        <dbReference type="ARBA" id="ARBA00043128"/>
    </source>
</evidence>
<dbReference type="EMBL" id="VWPX01014746">
    <property type="protein sequence ID" value="NWI17689.1"/>
    <property type="molecule type" value="Genomic_DNA"/>
</dbReference>
<feature type="transmembrane region" description="Helical" evidence="22">
    <location>
        <begin position="599"/>
        <end position="622"/>
    </location>
</feature>
<evidence type="ECO:0000256" key="17">
    <source>
        <dbReference type="ARBA" id="ARBA00040046"/>
    </source>
</evidence>
<gene>
    <name evidence="23" type="primary">Slc5a1</name>
    <name evidence="23" type="ORF">CRYSOU_R06299</name>
</gene>
<comment type="catalytic activity">
    <reaction evidence="15">
        <text>D-glucose(out) + 2 Na(+)(out) = D-glucose(in) + 2 Na(+)(in)</text>
        <dbReference type="Rhea" id="RHEA:70495"/>
        <dbReference type="ChEBI" id="CHEBI:4167"/>
        <dbReference type="ChEBI" id="CHEBI:29101"/>
    </reaction>
    <physiologicalReaction direction="left-to-right" evidence="15">
        <dbReference type="Rhea" id="RHEA:70496"/>
    </physiologicalReaction>
</comment>
<keyword evidence="6 22" id="KW-0812">Transmembrane</keyword>
<dbReference type="PANTHER" id="PTHR11819:SF151">
    <property type="entry name" value="SODIUM_GLUCOSE COTRANSPORTER 1"/>
    <property type="match status" value="1"/>
</dbReference>
<feature type="region of interest" description="Disordered" evidence="21">
    <location>
        <begin position="533"/>
        <end position="557"/>
    </location>
</feature>
<feature type="transmembrane region" description="Helical" evidence="22">
    <location>
        <begin position="104"/>
        <end position="132"/>
    </location>
</feature>
<keyword evidence="13" id="KW-0325">Glycoprotein</keyword>
<dbReference type="NCBIfam" id="TIGR00813">
    <property type="entry name" value="sss"/>
    <property type="match status" value="1"/>
</dbReference>
<feature type="transmembrane region" description="Helical" evidence="22">
    <location>
        <begin position="235"/>
        <end position="253"/>
    </location>
</feature>
<dbReference type="PROSITE" id="PS50283">
    <property type="entry name" value="NA_SOLUT_SYMP_3"/>
    <property type="match status" value="1"/>
</dbReference>
<name>A0A7K4KN70_9AVES</name>
<evidence type="ECO:0000256" key="7">
    <source>
        <dbReference type="ARBA" id="ARBA00022847"/>
    </source>
</evidence>
<evidence type="ECO:0000256" key="13">
    <source>
        <dbReference type="ARBA" id="ARBA00023180"/>
    </source>
</evidence>
<evidence type="ECO:0000313" key="24">
    <source>
        <dbReference type="Proteomes" id="UP000545332"/>
    </source>
</evidence>
<evidence type="ECO:0000256" key="6">
    <source>
        <dbReference type="ARBA" id="ARBA00022692"/>
    </source>
</evidence>
<evidence type="ECO:0000256" key="16">
    <source>
        <dbReference type="ARBA" id="ARBA00036206"/>
    </source>
</evidence>
<keyword evidence="10" id="KW-0406">Ion transport</keyword>
<dbReference type="PANTHER" id="PTHR11819">
    <property type="entry name" value="SOLUTE CARRIER FAMILY 5"/>
    <property type="match status" value="1"/>
</dbReference>
<evidence type="ECO:0000256" key="21">
    <source>
        <dbReference type="SAM" id="MobiDB-lite"/>
    </source>
</evidence>
<keyword evidence="11 22" id="KW-0472">Membrane</keyword>
<dbReference type="PROSITE" id="PS00457">
    <property type="entry name" value="NA_SOLUT_SYMP_2"/>
    <property type="match status" value="1"/>
</dbReference>
<keyword evidence="14" id="KW-0739">Sodium transport</keyword>
<dbReference type="OrthoDB" id="6132759at2759"/>
<feature type="transmembrane region" description="Helical" evidence="22">
    <location>
        <begin position="170"/>
        <end position="190"/>
    </location>
</feature>
<evidence type="ECO:0000256" key="11">
    <source>
        <dbReference type="ARBA" id="ARBA00023136"/>
    </source>
</evidence>
<feature type="non-terminal residue" evidence="23">
    <location>
        <position position="623"/>
    </location>
</feature>
<evidence type="ECO:0000256" key="15">
    <source>
        <dbReference type="ARBA" id="ARBA00036179"/>
    </source>
</evidence>
<evidence type="ECO:0000256" key="20">
    <source>
        <dbReference type="RuleBase" id="RU362091"/>
    </source>
</evidence>
<dbReference type="GO" id="GO:0016324">
    <property type="term" value="C:apical plasma membrane"/>
    <property type="evidence" value="ECO:0007669"/>
    <property type="project" value="UniProtKB-SubCell"/>
</dbReference>
<sequence length="623" mass="68752">FLFSFQAMYSTNRGTVGGFFLAGRSMVWWPIGASLFASNIGSGHFVGLAGTGAAGGIATGGYEWNALIFVVVLGWLFVPIYIKAGVVTMPEYLKKRFGGKRIQVYLSVLSVLLYIFTKISADIFSGAVFIQLAMGLNLYLAIIILLAITALYTITGGLAAVIYTDTLQTFIMIVGSFILMGFAFAEVGGYEAFMDKYMKAIPSNVTAPNITIDVDCYTPRKDSFHIFRDPISGDLPWPGLIFGLSILALWYWCTDQVIVQRCLSGKNMSHVKAGCIMCGYLKLLPMFLMVMPGMISRILYTDVVACVVPEICKRECGTPVGCTNIAYPKMVVELMPNGLRGLMLAVMLASLMSSLTSIFNSASTLFTMDIYTMIRPRASEKELMLAGRAFMLVLIGISIAWVPVVQSAQSGQLFDYIQSITSYLGPPIAAVFLLAVYCKRVNEPGAFWGLIIGLLIGLSRMITEFAYGSGSCVSPSKCPFIICGIHYLYFAIILFGISLIIILAVSLMTKPIPDVHLYRLCWSLRNSKEERIDLDADEKEKHDEKDQESVAEENEEEPGCLKKAYNWFCGLEQQKGPKLSKEEEEAMKKKLTDTTEVPLWRNVVNINGIILLTVAVFCHAYFA</sequence>
<dbReference type="InterPro" id="IPR018212">
    <property type="entry name" value="Na/solute_symporter_CS"/>
</dbReference>
<keyword evidence="24" id="KW-1185">Reference proteome</keyword>
<proteinExistence type="inferred from homology"/>
<feature type="transmembrane region" description="Helical" evidence="22">
    <location>
        <begin position="64"/>
        <end position="84"/>
    </location>
</feature>